<evidence type="ECO:0000256" key="12">
    <source>
        <dbReference type="RuleBase" id="RU362085"/>
    </source>
</evidence>
<dbReference type="InterPro" id="IPR003593">
    <property type="entry name" value="AAA+_ATPase"/>
</dbReference>
<dbReference type="Pfam" id="PF03796">
    <property type="entry name" value="DnaB_C"/>
    <property type="match status" value="1"/>
</dbReference>
<dbReference type="InterPro" id="IPR016136">
    <property type="entry name" value="DNA_helicase_N/primase_C"/>
</dbReference>
<comment type="function">
    <text evidence="12">The main replicative DNA helicase, it participates in initiation and elongation during chromosome replication. Travels ahead of the DNA replisome, separating dsDNA into templates for DNA synthesis. A processive ATP-dependent 5'-3' DNA helicase it has DNA-dependent ATPase activity.</text>
</comment>
<keyword evidence="8 12" id="KW-0238">DNA-binding</keyword>
<dbReference type="KEGG" id="udi:ASNER_191"/>
<evidence type="ECO:0000256" key="2">
    <source>
        <dbReference type="ARBA" id="ARBA00022515"/>
    </source>
</evidence>
<dbReference type="SMART" id="SM00382">
    <property type="entry name" value="AAA"/>
    <property type="match status" value="1"/>
</dbReference>
<keyword evidence="3 12" id="KW-0235">DNA replication</keyword>
<dbReference type="GO" id="GO:0003677">
    <property type="term" value="F:DNA binding"/>
    <property type="evidence" value="ECO:0007669"/>
    <property type="project" value="UniProtKB-UniRule"/>
</dbReference>
<dbReference type="STRING" id="1133592.ASNER_191"/>
<dbReference type="EC" id="5.6.2.3" evidence="11 12"/>
<dbReference type="Gene3D" id="1.10.860.10">
    <property type="entry name" value="DNAb Helicase, Chain A"/>
    <property type="match status" value="1"/>
</dbReference>
<evidence type="ECO:0000256" key="1">
    <source>
        <dbReference type="ARBA" id="ARBA00008428"/>
    </source>
</evidence>
<comment type="catalytic activity">
    <reaction evidence="10 12">
        <text>ATP + H2O = ADP + phosphate + H(+)</text>
        <dbReference type="Rhea" id="RHEA:13065"/>
        <dbReference type="ChEBI" id="CHEBI:15377"/>
        <dbReference type="ChEBI" id="CHEBI:15378"/>
        <dbReference type="ChEBI" id="CHEBI:30616"/>
        <dbReference type="ChEBI" id="CHEBI:43474"/>
        <dbReference type="ChEBI" id="CHEBI:456216"/>
        <dbReference type="EC" id="5.6.2.3"/>
    </reaction>
</comment>
<dbReference type="Pfam" id="PF00772">
    <property type="entry name" value="DnaB"/>
    <property type="match status" value="1"/>
</dbReference>
<dbReference type="GO" id="GO:0005829">
    <property type="term" value="C:cytosol"/>
    <property type="evidence" value="ECO:0007669"/>
    <property type="project" value="TreeGrafter"/>
</dbReference>
<dbReference type="InterPro" id="IPR007692">
    <property type="entry name" value="DNA_helicase_DnaB"/>
</dbReference>
<evidence type="ECO:0000256" key="10">
    <source>
        <dbReference type="ARBA" id="ARBA00048954"/>
    </source>
</evidence>
<dbReference type="PANTHER" id="PTHR30153:SF2">
    <property type="entry name" value="REPLICATIVE DNA HELICASE"/>
    <property type="match status" value="1"/>
</dbReference>
<dbReference type="OrthoDB" id="9773982at2"/>
<dbReference type="PANTHER" id="PTHR30153">
    <property type="entry name" value="REPLICATIVE DNA HELICASE DNAB"/>
    <property type="match status" value="1"/>
</dbReference>
<dbReference type="GO" id="GO:1990077">
    <property type="term" value="C:primosome complex"/>
    <property type="evidence" value="ECO:0007669"/>
    <property type="project" value="UniProtKB-UniRule"/>
</dbReference>
<keyword evidence="4 12" id="KW-0547">Nucleotide-binding</keyword>
<dbReference type="CDD" id="cd00984">
    <property type="entry name" value="DnaB_C"/>
    <property type="match status" value="1"/>
</dbReference>
<dbReference type="PROSITE" id="PS51199">
    <property type="entry name" value="SF4_HELICASE"/>
    <property type="match status" value="1"/>
</dbReference>
<keyword evidence="7 12" id="KW-0067">ATP-binding</keyword>
<evidence type="ECO:0000313" key="15">
    <source>
        <dbReference type="Proteomes" id="UP000011174"/>
    </source>
</evidence>
<dbReference type="Proteomes" id="UP000011174">
    <property type="component" value="Chromosome"/>
</dbReference>
<evidence type="ECO:0000313" key="14">
    <source>
        <dbReference type="EMBL" id="AGC66951.1"/>
    </source>
</evidence>
<sequence length="476" mass="54124">MNDTQPNRIQSPVYAKNGKVITQALDIEEAVLGAMMIDKKGIDEVIDILITEIFYRPEHKEIFRVIKKLFHDAQPIDLYTISAQLRKDGKIEKIGGDSYLVFLSKKVVSSAHIEIYVRILQQKFILRSLIDISSSIIEKSYNESIDVFELLSLAESNIFELTQNHIKKTYESSKSLIYQAIERIKNVELSKGLSGISSGFKQIDAITSGWQKSDFIVIAGRPGMGKTAFMLTMARNIIVDNTVPVVIFSLEMSSIQLITRLISSETGISSQKLRRGQLSNYEWELLYKKVKSLEEAQFFIDDTPDLSIFDLRAKCRRLVSKRRVGLIFIDYLQLMTVGSGNKSFNREQEISIISRSLKSLAKELDVPVIGLSQLSRAVESRGGAKRPLLSDLRESGAIEQDADIVSFIYRPEYYGFSIWDTEERSSCRGEAEIIFAKNRNGIIDNIRLRFINERAQFIDLEENTGNLDLEEDDLPF</sequence>
<evidence type="ECO:0000256" key="3">
    <source>
        <dbReference type="ARBA" id="ARBA00022705"/>
    </source>
</evidence>
<evidence type="ECO:0000256" key="7">
    <source>
        <dbReference type="ARBA" id="ARBA00022840"/>
    </source>
</evidence>
<protein>
    <recommendedName>
        <fullName evidence="11 12">Replicative DNA helicase</fullName>
        <ecNumber evidence="11 12">5.6.2.3</ecNumber>
    </recommendedName>
</protein>
<dbReference type="HOGENOM" id="CLU_005373_0_0_10"/>
<accession>L7VKC9</accession>
<keyword evidence="5 12" id="KW-0378">Hydrolase</keyword>
<evidence type="ECO:0000256" key="9">
    <source>
        <dbReference type="ARBA" id="ARBA00023235"/>
    </source>
</evidence>
<dbReference type="EMBL" id="CP003263">
    <property type="protein sequence ID" value="AGC66951.1"/>
    <property type="molecule type" value="Genomic_DNA"/>
</dbReference>
<dbReference type="InterPro" id="IPR027417">
    <property type="entry name" value="P-loop_NTPase"/>
</dbReference>
<keyword evidence="6 12" id="KW-0347">Helicase</keyword>
<evidence type="ECO:0000256" key="8">
    <source>
        <dbReference type="ARBA" id="ARBA00023125"/>
    </source>
</evidence>
<evidence type="ECO:0000259" key="13">
    <source>
        <dbReference type="PROSITE" id="PS51199"/>
    </source>
</evidence>
<dbReference type="GO" id="GO:0043139">
    <property type="term" value="F:5'-3' DNA helicase activity"/>
    <property type="evidence" value="ECO:0007669"/>
    <property type="project" value="UniProtKB-EC"/>
</dbReference>
<dbReference type="Gene3D" id="3.40.50.300">
    <property type="entry name" value="P-loop containing nucleotide triphosphate hydrolases"/>
    <property type="match status" value="1"/>
</dbReference>
<dbReference type="SUPFAM" id="SSF48024">
    <property type="entry name" value="N-terminal domain of DnaB helicase"/>
    <property type="match status" value="1"/>
</dbReference>
<gene>
    <name evidence="14" type="primary">dnaB</name>
    <name evidence="14" type="ORF">ASNER_191</name>
</gene>
<dbReference type="PATRIC" id="fig|1133592.3.peg.179"/>
<evidence type="ECO:0000256" key="11">
    <source>
        <dbReference type="NCBIfam" id="TIGR00665"/>
    </source>
</evidence>
<dbReference type="InterPro" id="IPR007694">
    <property type="entry name" value="DNA_helicase_DnaB-like_C"/>
</dbReference>
<keyword evidence="15" id="KW-1185">Reference proteome</keyword>
<organism evidence="14 15">
    <name type="scientific">Candidatus Uzinura diaspidicola str. ASNER</name>
    <dbReference type="NCBI Taxonomy" id="1133592"/>
    <lineage>
        <taxon>Bacteria</taxon>
        <taxon>Pseudomonadati</taxon>
        <taxon>Bacteroidota</taxon>
        <taxon>Flavobacteriia</taxon>
        <taxon>Flavobacteriales</taxon>
        <taxon>Candidatus Uzinura</taxon>
    </lineage>
</organism>
<name>L7VKC9_9FLAO</name>
<evidence type="ECO:0000256" key="5">
    <source>
        <dbReference type="ARBA" id="ARBA00022801"/>
    </source>
</evidence>
<evidence type="ECO:0000256" key="6">
    <source>
        <dbReference type="ARBA" id="ARBA00022806"/>
    </source>
</evidence>
<proteinExistence type="inferred from homology"/>
<keyword evidence="2 12" id="KW-0639">Primosome</keyword>
<keyword evidence="9" id="KW-0413">Isomerase</keyword>
<dbReference type="InterPro" id="IPR007693">
    <property type="entry name" value="DNA_helicase_DnaB-like_N"/>
</dbReference>
<dbReference type="NCBIfam" id="TIGR00665">
    <property type="entry name" value="DnaB"/>
    <property type="match status" value="1"/>
</dbReference>
<dbReference type="GO" id="GO:0006269">
    <property type="term" value="P:DNA replication, synthesis of primer"/>
    <property type="evidence" value="ECO:0007669"/>
    <property type="project" value="UniProtKB-UniRule"/>
</dbReference>
<dbReference type="GO" id="GO:0005524">
    <property type="term" value="F:ATP binding"/>
    <property type="evidence" value="ECO:0007669"/>
    <property type="project" value="UniProtKB-UniRule"/>
</dbReference>
<dbReference type="AlphaFoldDB" id="L7VKC9"/>
<reference evidence="14 15" key="1">
    <citation type="journal article" date="2013" name="Environ. Microbiol.">
        <title>The nutrient supplying capabilities of Uzinura, an endosymbiont of armoured scale insects.</title>
        <authorList>
            <person name="Sabree Z.L."/>
            <person name="Huang C.Y."/>
            <person name="Okusu A."/>
            <person name="Moran N.A."/>
            <person name="Normark B.B."/>
        </authorList>
    </citation>
    <scope>NUCLEOTIDE SEQUENCE [LARGE SCALE GENOMIC DNA]</scope>
    <source>
        <strain evidence="14 15">ASNER</strain>
    </source>
</reference>
<evidence type="ECO:0000256" key="4">
    <source>
        <dbReference type="ARBA" id="ARBA00022741"/>
    </source>
</evidence>
<feature type="domain" description="SF4 helicase" evidence="13">
    <location>
        <begin position="189"/>
        <end position="464"/>
    </location>
</feature>
<dbReference type="GO" id="GO:0016887">
    <property type="term" value="F:ATP hydrolysis activity"/>
    <property type="evidence" value="ECO:0007669"/>
    <property type="project" value="RHEA"/>
</dbReference>
<dbReference type="InterPro" id="IPR036185">
    <property type="entry name" value="DNA_heli_DnaB-like_N_sf"/>
</dbReference>
<comment type="similarity">
    <text evidence="1 12">Belongs to the helicase family. DnaB subfamily.</text>
</comment>
<dbReference type="SUPFAM" id="SSF52540">
    <property type="entry name" value="P-loop containing nucleoside triphosphate hydrolases"/>
    <property type="match status" value="1"/>
</dbReference>